<sequence length="798" mass="89465">MHRVGAWFQPRKLHHSASTQSLDALVEAQNLEAAMRAVTLIMNDDVEGAERGLAQGNSSYHKLGMGVIVFLRATLGFEQDVIKEASERLAEAESTATLDLYKAQRSERYNAGGLYAPGSEFALCNALAQITSAVVAVLNESLTDAIRAFYKLRKAYITLNGLVEEEDRAMKARGFGSHSASKHPSSESLKSSGVSSTASKALPGSFDTNSRSTRSRAHPLSRSRTTENMFQGKPQNQKTDDDDDEFYDADDAHNENPTKTYTGHLDTGLPKVNSKLNNMSLSEGEGGQDTDSNHSEDLPPAIKVSRIDLRRFSHDPDSHIFTNPIDVFVHSGVNLCFGLLLLLISAIPPAFSKLLYIIGFRGDRERGIKMLWQASKFHNINGALAGLALLGWYNGLVGFCDIVPDANPEDPDDVEGYPAARLEALLAEMRSRYPDSLMWRIEEARMASAHRDLDSAIRLLSHTGKSSLQQVEALNMFEKSLTALYCHRYQLCSDSFIACVELNSWSRALYYYIAGSAHLAMYRDFRSVGKRDEAAKQAIIAEKYFKLAPTHTGKKKIMARQLPFDVFVARKVTKWTARAEAWNCDFVDAIGVSPSEEMVFFWNGYKRMTAAQLEHSLRNLAWSEDPEQNSNWKREELDEHAILAVLRASIYRHLRKHDEAKALLQKEVLCHDKILFKGQNRDDWTAPTAHYEMGVNLWMQRSQYLREYGAGMTDPSTDRATLAQHSSTDLAPGQARNAKELLDIDIQKDARLVSECREYIEKASKWERYDLDARVGLKITTAGDALRKWEAKHGPLKK</sequence>
<feature type="compositionally biased region" description="Acidic residues" evidence="5">
    <location>
        <begin position="240"/>
        <end position="249"/>
    </location>
</feature>
<dbReference type="Pfam" id="PF10300">
    <property type="entry name" value="Iml2-TPR_39"/>
    <property type="match status" value="1"/>
</dbReference>
<feature type="region of interest" description="Disordered" evidence="5">
    <location>
        <begin position="174"/>
        <end position="300"/>
    </location>
</feature>
<dbReference type="GO" id="GO:0005634">
    <property type="term" value="C:nucleus"/>
    <property type="evidence" value="ECO:0007669"/>
    <property type="project" value="TreeGrafter"/>
</dbReference>
<dbReference type="PANTHER" id="PTHR31859:SF1">
    <property type="entry name" value="TETRATRICOPEPTIDE REPEAT PROTEIN 39C"/>
    <property type="match status" value="1"/>
</dbReference>
<dbReference type="GO" id="GO:0005829">
    <property type="term" value="C:cytosol"/>
    <property type="evidence" value="ECO:0007669"/>
    <property type="project" value="TreeGrafter"/>
</dbReference>
<name>U1GDE0_ENDPU</name>
<proteinExistence type="predicted"/>
<dbReference type="PANTHER" id="PTHR31859">
    <property type="entry name" value="TETRATRICOPEPTIDE REPEAT PROTEIN 39 FAMILY MEMBER"/>
    <property type="match status" value="1"/>
</dbReference>
<dbReference type="OMA" id="WNGYNRM"/>
<dbReference type="HOGENOM" id="CLU_014926_1_0_1"/>
<dbReference type="InterPro" id="IPR019412">
    <property type="entry name" value="IML2/TPR_39"/>
</dbReference>
<organism evidence="6 7">
    <name type="scientific">Endocarpon pusillum (strain Z07020 / HMAS-L-300199)</name>
    <name type="common">Lichen-forming fungus</name>
    <dbReference type="NCBI Taxonomy" id="1263415"/>
    <lineage>
        <taxon>Eukaryota</taxon>
        <taxon>Fungi</taxon>
        <taxon>Dikarya</taxon>
        <taxon>Ascomycota</taxon>
        <taxon>Pezizomycotina</taxon>
        <taxon>Eurotiomycetes</taxon>
        <taxon>Chaetothyriomycetidae</taxon>
        <taxon>Verrucariales</taxon>
        <taxon>Verrucariaceae</taxon>
        <taxon>Endocarpon</taxon>
    </lineage>
</organism>
<reference evidence="7" key="1">
    <citation type="journal article" date="2014" name="BMC Genomics">
        <title>Genome characteristics reveal the impact of lichenization on lichen-forming fungus Endocarpon pusillum Hedwig (Verrucariales, Ascomycota).</title>
        <authorList>
            <person name="Wang Y.-Y."/>
            <person name="Liu B."/>
            <person name="Zhang X.-Y."/>
            <person name="Zhou Q.-M."/>
            <person name="Zhang T."/>
            <person name="Li H."/>
            <person name="Yu Y.-F."/>
            <person name="Zhang X.-L."/>
            <person name="Hao X.-Y."/>
            <person name="Wang M."/>
            <person name="Wang L."/>
            <person name="Wei J.-C."/>
        </authorList>
    </citation>
    <scope>NUCLEOTIDE SEQUENCE [LARGE SCALE GENOMIC DNA]</scope>
    <source>
        <strain evidence="7">Z07020 / HMAS-L-300199</strain>
    </source>
</reference>
<dbReference type="GO" id="GO:0005741">
    <property type="term" value="C:mitochondrial outer membrane"/>
    <property type="evidence" value="ECO:0007669"/>
    <property type="project" value="TreeGrafter"/>
</dbReference>
<evidence type="ECO:0000256" key="3">
    <source>
        <dbReference type="ARBA" id="ARBA00019539"/>
    </source>
</evidence>
<feature type="compositionally biased region" description="Low complexity" evidence="5">
    <location>
        <begin position="177"/>
        <end position="196"/>
    </location>
</feature>
<feature type="compositionally biased region" description="Polar residues" evidence="5">
    <location>
        <begin position="222"/>
        <end position="237"/>
    </location>
</feature>
<keyword evidence="7" id="KW-1185">Reference proteome</keyword>
<dbReference type="RefSeq" id="XP_007787058.1">
    <property type="nucleotide sequence ID" value="XM_007788868.1"/>
</dbReference>
<dbReference type="OrthoDB" id="2154985at2759"/>
<comment type="subunit">
    <text evidence="1">Interacts with lipid droplet proteins.</text>
</comment>
<comment type="function">
    <text evidence="4">Inclusion body (IB) resident protein that interacts strongly with lipid droplet (LD) proteins. Involved in LD-mediated IB clearing after protein folding stress, probably by enabling access to the IBs of an LD-stored soluble sterol derivative that acts as a chaperone in inclusion clearing.</text>
</comment>
<dbReference type="EMBL" id="KE720802">
    <property type="protein sequence ID" value="ERF75612.1"/>
    <property type="molecule type" value="Genomic_DNA"/>
</dbReference>
<protein>
    <recommendedName>
        <fullName evidence="2">Inclusion body clearance protein IML2</fullName>
    </recommendedName>
    <alternativeName>
        <fullName evidence="3">Inclusion body clearance protein iml2</fullName>
    </alternativeName>
</protein>
<gene>
    <name evidence="6" type="ORF">EPUS_04592</name>
</gene>
<evidence type="ECO:0000313" key="7">
    <source>
        <dbReference type="Proteomes" id="UP000019373"/>
    </source>
</evidence>
<dbReference type="AlphaFoldDB" id="U1GDE0"/>
<dbReference type="Proteomes" id="UP000019373">
    <property type="component" value="Unassembled WGS sequence"/>
</dbReference>
<evidence type="ECO:0000256" key="5">
    <source>
        <dbReference type="SAM" id="MobiDB-lite"/>
    </source>
</evidence>
<evidence type="ECO:0000256" key="1">
    <source>
        <dbReference type="ARBA" id="ARBA00011408"/>
    </source>
</evidence>
<accession>U1GDE0</accession>
<evidence type="ECO:0000256" key="2">
    <source>
        <dbReference type="ARBA" id="ARBA00018424"/>
    </source>
</evidence>
<dbReference type="eggNOG" id="KOG3783">
    <property type="taxonomic scope" value="Eukaryota"/>
</dbReference>
<evidence type="ECO:0000313" key="6">
    <source>
        <dbReference type="EMBL" id="ERF75612.1"/>
    </source>
</evidence>
<dbReference type="GeneID" id="19239547"/>
<evidence type="ECO:0000256" key="4">
    <source>
        <dbReference type="ARBA" id="ARBA00043897"/>
    </source>
</evidence>